<comment type="caution">
    <text evidence="1">The sequence shown here is derived from an EMBL/GenBank/DDBJ whole genome shotgun (WGS) entry which is preliminary data.</text>
</comment>
<dbReference type="RefSeq" id="WP_146532129.1">
    <property type="nucleotide sequence ID" value="NZ_SJPX01000001.1"/>
</dbReference>
<organism evidence="1 2">
    <name type="scientific">Rubripirellula reticaptiva</name>
    <dbReference type="NCBI Taxonomy" id="2528013"/>
    <lineage>
        <taxon>Bacteria</taxon>
        <taxon>Pseudomonadati</taxon>
        <taxon>Planctomycetota</taxon>
        <taxon>Planctomycetia</taxon>
        <taxon>Pirellulales</taxon>
        <taxon>Pirellulaceae</taxon>
        <taxon>Rubripirellula</taxon>
    </lineage>
</organism>
<proteinExistence type="predicted"/>
<dbReference type="Proteomes" id="UP000317977">
    <property type="component" value="Unassembled WGS sequence"/>
</dbReference>
<protein>
    <recommendedName>
        <fullName evidence="3">DUF2513 domain-containing protein</fullName>
    </recommendedName>
</protein>
<reference evidence="1 2" key="1">
    <citation type="submission" date="2019-02" db="EMBL/GenBank/DDBJ databases">
        <title>Deep-cultivation of Planctomycetes and their phenomic and genomic characterization uncovers novel biology.</title>
        <authorList>
            <person name="Wiegand S."/>
            <person name="Jogler M."/>
            <person name="Boedeker C."/>
            <person name="Pinto D."/>
            <person name="Vollmers J."/>
            <person name="Rivas-Marin E."/>
            <person name="Kohn T."/>
            <person name="Peeters S.H."/>
            <person name="Heuer A."/>
            <person name="Rast P."/>
            <person name="Oberbeckmann S."/>
            <person name="Bunk B."/>
            <person name="Jeske O."/>
            <person name="Meyerdierks A."/>
            <person name="Storesund J.E."/>
            <person name="Kallscheuer N."/>
            <person name="Luecker S."/>
            <person name="Lage O.M."/>
            <person name="Pohl T."/>
            <person name="Merkel B.J."/>
            <person name="Hornburger P."/>
            <person name="Mueller R.-W."/>
            <person name="Bruemmer F."/>
            <person name="Labrenz M."/>
            <person name="Spormann A.M."/>
            <person name="Op Den Camp H."/>
            <person name="Overmann J."/>
            <person name="Amann R."/>
            <person name="Jetten M.S.M."/>
            <person name="Mascher T."/>
            <person name="Medema M.H."/>
            <person name="Devos D.P."/>
            <person name="Kaster A.-K."/>
            <person name="Ovreas L."/>
            <person name="Rohde M."/>
            <person name="Galperin M.Y."/>
            <person name="Jogler C."/>
        </authorList>
    </citation>
    <scope>NUCLEOTIDE SEQUENCE [LARGE SCALE GENOMIC DNA]</scope>
    <source>
        <strain evidence="1 2">Poly59</strain>
    </source>
</reference>
<evidence type="ECO:0000313" key="1">
    <source>
        <dbReference type="EMBL" id="TWU57192.1"/>
    </source>
</evidence>
<dbReference type="EMBL" id="SJPX01000001">
    <property type="protein sequence ID" value="TWU57192.1"/>
    <property type="molecule type" value="Genomic_DNA"/>
</dbReference>
<name>A0A5C6F8D8_9BACT</name>
<accession>A0A5C6F8D8</accession>
<dbReference type="InterPro" id="IPR019650">
    <property type="entry name" value="DUF2513"/>
</dbReference>
<dbReference type="OrthoDB" id="6960201at2"/>
<evidence type="ECO:0000313" key="2">
    <source>
        <dbReference type="Proteomes" id="UP000317977"/>
    </source>
</evidence>
<dbReference type="Pfam" id="PF10711">
    <property type="entry name" value="DUF2513"/>
    <property type="match status" value="1"/>
</dbReference>
<evidence type="ECO:0008006" key="3">
    <source>
        <dbReference type="Google" id="ProtNLM"/>
    </source>
</evidence>
<sequence>MKRDMNLIRRIVLAVRSHEGRPGAGEVQSLISDSENDVFGYHIALLVQSEMMSGVDTGPRKDRFGVTNLALTWAGQNFADNILNDEVWASCQKSLDDAKLESASFEVWSRIAIARITDRLGSS</sequence>
<keyword evidence="2" id="KW-1185">Reference proteome</keyword>
<gene>
    <name evidence="1" type="ORF">Poly59_00980</name>
</gene>
<dbReference type="AlphaFoldDB" id="A0A5C6F8D8"/>